<dbReference type="AlphaFoldDB" id="A0A0H5M0H7"/>
<dbReference type="RefSeq" id="WP_053010163.1">
    <property type="nucleotide sequence ID" value="NZ_CWJI01000014.1"/>
</dbReference>
<accession>A0A0H5M0H7</accession>
<dbReference type="Gene3D" id="3.30.470.20">
    <property type="entry name" value="ATP-grasp fold, B domain"/>
    <property type="match status" value="2"/>
</dbReference>
<dbReference type="InterPro" id="IPR002192">
    <property type="entry name" value="PPDK_AMP/ATP-bd"/>
</dbReference>
<dbReference type="Gene3D" id="3.30.1490.20">
    <property type="entry name" value="ATP-grasp fold, A domain"/>
    <property type="match status" value="1"/>
</dbReference>
<dbReference type="InterPro" id="IPR051549">
    <property type="entry name" value="PEP_Utilizing_Enz"/>
</dbReference>
<evidence type="ECO:0000259" key="2">
    <source>
        <dbReference type="Pfam" id="PF01326"/>
    </source>
</evidence>
<evidence type="ECO:0000313" key="3">
    <source>
        <dbReference type="EMBL" id="CRY56557.1"/>
    </source>
</evidence>
<organism evidence="3 4">
    <name type="scientific">Yersinia intermedia</name>
    <dbReference type="NCBI Taxonomy" id="631"/>
    <lineage>
        <taxon>Bacteria</taxon>
        <taxon>Pseudomonadati</taxon>
        <taxon>Pseudomonadota</taxon>
        <taxon>Gammaproteobacteria</taxon>
        <taxon>Enterobacterales</taxon>
        <taxon>Yersiniaceae</taxon>
        <taxon>Yersinia</taxon>
    </lineage>
</organism>
<reference evidence="4" key="1">
    <citation type="submission" date="2015-03" db="EMBL/GenBank/DDBJ databases">
        <authorList>
            <consortium name="Pathogen Informatics"/>
        </authorList>
    </citation>
    <scope>NUCLEOTIDE SEQUENCE [LARGE SCALE GENOMIC DNA]</scope>
    <source>
        <strain evidence="4">R148</strain>
    </source>
</reference>
<dbReference type="SUPFAM" id="SSF52009">
    <property type="entry name" value="Phosphohistidine domain"/>
    <property type="match status" value="1"/>
</dbReference>
<evidence type="ECO:0000259" key="1">
    <source>
        <dbReference type="Pfam" id="PF00391"/>
    </source>
</evidence>
<dbReference type="InterPro" id="IPR013815">
    <property type="entry name" value="ATP_grasp_subdomain_1"/>
</dbReference>
<dbReference type="PANTHER" id="PTHR43615:SF1">
    <property type="entry name" value="PPDK_N DOMAIN-CONTAINING PROTEIN"/>
    <property type="match status" value="1"/>
</dbReference>
<dbReference type="InterPro" id="IPR008279">
    <property type="entry name" value="PEP-util_enz_mobile_dom"/>
</dbReference>
<feature type="domain" description="PEP-utilising enzyme mobile" evidence="1">
    <location>
        <begin position="691"/>
        <end position="761"/>
    </location>
</feature>
<name>A0A0H5M0H7_YERIN</name>
<dbReference type="PANTHER" id="PTHR43615">
    <property type="entry name" value="PHOSPHOENOLPYRUVATE SYNTHASE-RELATED"/>
    <property type="match status" value="1"/>
</dbReference>
<evidence type="ECO:0000313" key="4">
    <source>
        <dbReference type="Proteomes" id="UP000043316"/>
    </source>
</evidence>
<dbReference type="EMBL" id="CWJI01000014">
    <property type="protein sequence ID" value="CRY56557.1"/>
    <property type="molecule type" value="Genomic_DNA"/>
</dbReference>
<dbReference type="EC" id="2.7.9.2" evidence="3"/>
<keyword evidence="3" id="KW-0808">Transferase</keyword>
<feature type="domain" description="Pyruvate phosphate dikinase AMP/ATP-binding" evidence="2">
    <location>
        <begin position="27"/>
        <end position="305"/>
    </location>
</feature>
<dbReference type="Pfam" id="PF01326">
    <property type="entry name" value="PPDK_N"/>
    <property type="match status" value="1"/>
</dbReference>
<dbReference type="Gene3D" id="3.50.30.10">
    <property type="entry name" value="Phosphohistidine domain"/>
    <property type="match status" value="1"/>
</dbReference>
<dbReference type="GO" id="GO:0008986">
    <property type="term" value="F:pyruvate, water dikinase activity"/>
    <property type="evidence" value="ECO:0007669"/>
    <property type="project" value="UniProtKB-EC"/>
</dbReference>
<proteinExistence type="predicted"/>
<dbReference type="SUPFAM" id="SSF56059">
    <property type="entry name" value="Glutathione synthetase ATP-binding domain-like"/>
    <property type="match status" value="1"/>
</dbReference>
<protein>
    <submittedName>
        <fullName evidence="3">Phosphoenolpyruvate synthase</fullName>
        <ecNumber evidence="3">2.7.9.2</ecNumber>
    </submittedName>
</protein>
<sequence length="767" mass="86444">MSYFSNTKNKSVSGVYSLSSAGFLEVDKVGPKAKSLGILRLNGIKVPNGFVITADEYLSFIKSNHLDEMATLAAMKGQVSVAGLLDIKNKIMKGDIHDDLLEDILEHAHSLDGRNGFIVRSSAVSEDGESESSAGLYDSYVCETLDDLPMKVKSCWASIFNENAIYYLNNKKTNAIQRMSVIVQELIVPDVSGVIFSADPVSGHKDKIIIEVVKGTCENLVSGRDTPDRYIIDKNEHRIMERYLTQPGVAKISVNILKNLAVLISQIEKIMVINGLDLEWGVCDGVTYIFQSRPITALGTKDSMMEATNEKVYHPWWSDCEPCWRTDARNLAISNRSDIIWNGLYDFFMYVEKGMTYAYLSDNDVKNQVMIGGFFFEEKNISIQESMLEGLLISFSNFKEQTSNLNFEKMNCSKLSDFFQKTMDLYGELTSHYRSTGNEFTALFGEDINYYLNNQEIELIDQWLSHEALIDESRDFRALCNEESMIDTTSIKSHLDKYPWLMINHYTYNDACDSLLDRIDKNSHHHQLENPVEVHTPPDCIDKLPANHFKTYRLIKKFRNEIKQCWASFDYILMPFFMAVSKLTGEKVKDINQYYLINEILSLINDKKKLSLKEKSSRNEKMIFIFSNGSSSVKFGDSAVDEYHKLYTDKQEKLSGSVACRGGENKIKGEAVILRCNDALSLKEARLAVMTPGKIIITSMTQFNSLDVIVKSVGIVTDEGGVLSHAAIIAREYGIPCIVGTGLSTQRIQSGDQVIMCLDSGEVSVMN</sequence>
<dbReference type="GO" id="GO:0005524">
    <property type="term" value="F:ATP binding"/>
    <property type="evidence" value="ECO:0007669"/>
    <property type="project" value="InterPro"/>
</dbReference>
<keyword evidence="3" id="KW-0670">Pyruvate</keyword>
<dbReference type="InterPro" id="IPR036637">
    <property type="entry name" value="Phosphohistidine_dom_sf"/>
</dbReference>
<gene>
    <name evidence="3" type="primary">ppsA_2</name>
    <name evidence="3" type="ORF">ERS008476_03601</name>
</gene>
<dbReference type="Pfam" id="PF00391">
    <property type="entry name" value="PEP-utilizers"/>
    <property type="match status" value="1"/>
</dbReference>
<dbReference type="Proteomes" id="UP000043316">
    <property type="component" value="Unassembled WGS sequence"/>
</dbReference>